<keyword evidence="7" id="KW-0479">Metal-binding</keyword>
<evidence type="ECO:0000313" key="13">
    <source>
        <dbReference type="Proteomes" id="UP000078486"/>
    </source>
</evidence>
<evidence type="ECO:0000256" key="9">
    <source>
        <dbReference type="ARBA" id="ARBA00022842"/>
    </source>
</evidence>
<evidence type="ECO:0000256" key="5">
    <source>
        <dbReference type="ARBA" id="ARBA00012029"/>
    </source>
</evidence>
<dbReference type="GO" id="GO:0008409">
    <property type="term" value="F:5'-3' exonuclease activity"/>
    <property type="evidence" value="ECO:0007669"/>
    <property type="project" value="TreeGrafter"/>
</dbReference>
<organism evidence="12 13">
    <name type="scientific">Termitidicoccus mucosus</name>
    <dbReference type="NCBI Taxonomy" id="1184151"/>
    <lineage>
        <taxon>Bacteria</taxon>
        <taxon>Pseudomonadati</taxon>
        <taxon>Verrucomicrobiota</taxon>
        <taxon>Opitutia</taxon>
        <taxon>Opitutales</taxon>
        <taxon>Opitutaceae</taxon>
        <taxon>Termitidicoccus</taxon>
    </lineage>
</organism>
<comment type="caution">
    <text evidence="12">The sequence shown here is derived from an EMBL/GenBank/DDBJ whole genome shotgun (WGS) entry which is preliminary data.</text>
</comment>
<evidence type="ECO:0000256" key="1">
    <source>
        <dbReference type="ARBA" id="ARBA00000983"/>
    </source>
</evidence>
<dbReference type="InterPro" id="IPR011856">
    <property type="entry name" value="tRNA_endonuc-like_dom_sf"/>
</dbReference>
<comment type="cofactor">
    <cofactor evidence="3">
        <name>Mg(2+)</name>
        <dbReference type="ChEBI" id="CHEBI:18420"/>
    </cofactor>
</comment>
<protein>
    <recommendedName>
        <fullName evidence="5">phosphodiesterase I</fullName>
        <ecNumber evidence="5">3.1.4.1</ecNumber>
    </recommendedName>
</protein>
<dbReference type="EMBL" id="LRRQ01000175">
    <property type="protein sequence ID" value="OAM87305.1"/>
    <property type="molecule type" value="Genomic_DNA"/>
</dbReference>
<dbReference type="Gene3D" id="3.40.1350.10">
    <property type="match status" value="1"/>
</dbReference>
<dbReference type="GO" id="GO:0017108">
    <property type="term" value="F:5'-flap endonuclease activity"/>
    <property type="evidence" value="ECO:0007669"/>
    <property type="project" value="TreeGrafter"/>
</dbReference>
<dbReference type="InterPro" id="IPR014883">
    <property type="entry name" value="VRR_NUC"/>
</dbReference>
<dbReference type="EC" id="3.1.4.1" evidence="5"/>
<evidence type="ECO:0000256" key="8">
    <source>
        <dbReference type="ARBA" id="ARBA00022801"/>
    </source>
</evidence>
<dbReference type="Pfam" id="PF08774">
    <property type="entry name" value="VRR_NUC"/>
    <property type="match status" value="1"/>
</dbReference>
<comment type="cofactor">
    <cofactor evidence="2">
        <name>Mn(2+)</name>
        <dbReference type="ChEBI" id="CHEBI:29035"/>
    </cofactor>
</comment>
<reference evidence="12 13" key="1">
    <citation type="submission" date="2016-01" db="EMBL/GenBank/DDBJ databases">
        <title>High potential of lignocellulose degradation of a new Verrucomicrobia species.</title>
        <authorList>
            <person name="Wang Y."/>
            <person name="Shi Y."/>
            <person name="Qiu Z."/>
            <person name="Liu S."/>
            <person name="Yang H."/>
        </authorList>
    </citation>
    <scope>NUCLEOTIDE SEQUENCE [LARGE SCALE GENOMIC DNA]</scope>
    <source>
        <strain evidence="12 13">TSB47</strain>
    </source>
</reference>
<dbReference type="GO" id="GO:0036297">
    <property type="term" value="P:interstrand cross-link repair"/>
    <property type="evidence" value="ECO:0007669"/>
    <property type="project" value="InterPro"/>
</dbReference>
<keyword evidence="6" id="KW-0540">Nuclease</keyword>
<proteinExistence type="inferred from homology"/>
<dbReference type="GO" id="GO:0070336">
    <property type="term" value="F:flap-structured DNA binding"/>
    <property type="evidence" value="ECO:0007669"/>
    <property type="project" value="TreeGrafter"/>
</dbReference>
<comment type="similarity">
    <text evidence="4">Belongs to the FAN1 family.</text>
</comment>
<evidence type="ECO:0000259" key="11">
    <source>
        <dbReference type="Pfam" id="PF08774"/>
    </source>
</evidence>
<dbReference type="AlphaFoldDB" id="A0A178IDS9"/>
<evidence type="ECO:0000256" key="4">
    <source>
        <dbReference type="ARBA" id="ARBA00005533"/>
    </source>
</evidence>
<keyword evidence="13" id="KW-1185">Reference proteome</keyword>
<dbReference type="GO" id="GO:0004528">
    <property type="term" value="F:phosphodiesterase I activity"/>
    <property type="evidence" value="ECO:0007669"/>
    <property type="project" value="UniProtKB-EC"/>
</dbReference>
<evidence type="ECO:0000256" key="7">
    <source>
        <dbReference type="ARBA" id="ARBA00022723"/>
    </source>
</evidence>
<dbReference type="RefSeq" id="WP_068772815.1">
    <property type="nucleotide sequence ID" value="NZ_CP109796.1"/>
</dbReference>
<dbReference type="InterPro" id="IPR033315">
    <property type="entry name" value="Fan1-like"/>
</dbReference>
<evidence type="ECO:0000256" key="10">
    <source>
        <dbReference type="ARBA" id="ARBA00023211"/>
    </source>
</evidence>
<dbReference type="STRING" id="1184151.AW736_23920"/>
<dbReference type="Proteomes" id="UP000078486">
    <property type="component" value="Unassembled WGS sequence"/>
</dbReference>
<dbReference type="PANTHER" id="PTHR15749">
    <property type="entry name" value="FANCONI-ASSOCIATED NUCLEASE 1"/>
    <property type="match status" value="1"/>
</dbReference>
<dbReference type="PANTHER" id="PTHR15749:SF4">
    <property type="entry name" value="FANCONI-ASSOCIATED NUCLEASE 1"/>
    <property type="match status" value="1"/>
</dbReference>
<keyword evidence="9" id="KW-0460">Magnesium</keyword>
<comment type="catalytic activity">
    <reaction evidence="1">
        <text>Hydrolytically removes 5'-nucleotides successively from the 3'-hydroxy termini of 3'-hydroxy-terminated oligonucleotides.</text>
        <dbReference type="EC" id="3.1.4.1"/>
    </reaction>
</comment>
<gene>
    <name evidence="12" type="ORF">AW736_23920</name>
</gene>
<keyword evidence="8" id="KW-0378">Hydrolase</keyword>
<sequence length="372" mass="43396">MMCACDREIGERYLPHQLASGRDYENRQTFKVTHGFQPAICNECRGLPPANTPLAAIHRRTSKIARYYWREIAFELMRRLDELPGAPGGKISKEKRKEVEQAVHADFRARHEQNPKYSFLERPQSEVLATTKTEIISIAAPHVPQPTGGILIEGSTGLVTPERFAEQYFEARGYECMQCESRPFHVLFGIYMYLLVQDPADPRNRMVMFGSRTAYDQKINGVEIWTSLPEDFGAPGYYKRRRKAIARHFMLIDDSDWLFDYWLGDSERLREYLWAHQPADVAAARRVRMILGPENLRKVLLYLIRHYWGHYLGWPDLLVYRPDEFFFVEVKSSKDKLSEDQKRWIVDNHECLHFGFKLFKITTPSKQAAAKA</sequence>
<evidence type="ECO:0000256" key="2">
    <source>
        <dbReference type="ARBA" id="ARBA00001936"/>
    </source>
</evidence>
<keyword evidence="10" id="KW-0464">Manganese</keyword>
<feature type="domain" description="VRR-NUC" evidence="11">
    <location>
        <begin position="291"/>
        <end position="345"/>
    </location>
</feature>
<accession>A0A178IDS9</accession>
<evidence type="ECO:0000256" key="6">
    <source>
        <dbReference type="ARBA" id="ARBA00022722"/>
    </source>
</evidence>
<name>A0A178IDS9_9BACT</name>
<evidence type="ECO:0000313" key="12">
    <source>
        <dbReference type="EMBL" id="OAM87305.1"/>
    </source>
</evidence>
<evidence type="ECO:0000256" key="3">
    <source>
        <dbReference type="ARBA" id="ARBA00001946"/>
    </source>
</evidence>